<dbReference type="Gene3D" id="1.20.5.340">
    <property type="match status" value="1"/>
</dbReference>
<dbReference type="EMBL" id="LFVZ01000001">
    <property type="protein sequence ID" value="KTW31388.1"/>
    <property type="molecule type" value="Genomic_DNA"/>
</dbReference>
<reference evidence="4" key="1">
    <citation type="journal article" date="2016" name="Nat. Commun.">
        <title>Genome analysis of three Pneumocystis species reveals adaptation mechanisms to life exclusively in mammalian hosts.</title>
        <authorList>
            <person name="Ma L."/>
            <person name="Chen Z."/>
            <person name="Huang D.W."/>
            <person name="Kutty G."/>
            <person name="Ishihara M."/>
            <person name="Wang H."/>
            <person name="Abouelleil A."/>
            <person name="Bishop L."/>
            <person name="Davey E."/>
            <person name="Deng R."/>
            <person name="Deng X."/>
            <person name="Fan L."/>
            <person name="Fantoni G."/>
            <person name="Fitzgerald M."/>
            <person name="Gogineni E."/>
            <person name="Goldberg J.M."/>
            <person name="Handley G."/>
            <person name="Hu X."/>
            <person name="Huber C."/>
            <person name="Jiao X."/>
            <person name="Jones K."/>
            <person name="Levin J.Z."/>
            <person name="Liu Y."/>
            <person name="Macdonald P."/>
            <person name="Melnikov A."/>
            <person name="Raley C."/>
            <person name="Sassi M."/>
            <person name="Sherman B.T."/>
            <person name="Song X."/>
            <person name="Sykes S."/>
            <person name="Tran B."/>
            <person name="Walsh L."/>
            <person name="Xia Y."/>
            <person name="Yang J."/>
            <person name="Young S."/>
            <person name="Zeng Q."/>
            <person name="Zheng X."/>
            <person name="Stephens R."/>
            <person name="Nusbaum C."/>
            <person name="Birren B.W."/>
            <person name="Azadi P."/>
            <person name="Lempicki R.A."/>
            <person name="Cuomo C.A."/>
            <person name="Kovacs J.A."/>
        </authorList>
    </citation>
    <scope>NUCLEOTIDE SEQUENCE [LARGE SCALE GENOMIC DNA]</scope>
    <source>
        <strain evidence="4">B80</strain>
    </source>
</reference>
<dbReference type="OrthoDB" id="128924at2759"/>
<dbReference type="SUPFAM" id="SSF57997">
    <property type="entry name" value="Tropomyosin"/>
    <property type="match status" value="1"/>
</dbReference>
<dbReference type="InterPro" id="IPR000533">
    <property type="entry name" value="Tropomyosin"/>
</dbReference>
<evidence type="ECO:0008006" key="5">
    <source>
        <dbReference type="Google" id="ProtNLM"/>
    </source>
</evidence>
<dbReference type="VEuPathDB" id="FungiDB:T552_00033"/>
<proteinExistence type="predicted"/>
<feature type="coiled-coil region" evidence="2">
    <location>
        <begin position="1"/>
        <end position="157"/>
    </location>
</feature>
<evidence type="ECO:0000256" key="1">
    <source>
        <dbReference type="ARBA" id="ARBA00023054"/>
    </source>
</evidence>
<evidence type="ECO:0000313" key="3">
    <source>
        <dbReference type="EMBL" id="KTW31388.1"/>
    </source>
</evidence>
<dbReference type="GO" id="GO:0070648">
    <property type="term" value="C:formin-nucleated actin cable"/>
    <property type="evidence" value="ECO:0007669"/>
    <property type="project" value="EnsemblFungi"/>
</dbReference>
<gene>
    <name evidence="3" type="ORF">T552_00033</name>
</gene>
<sequence length="161" mass="19021">MEKLKEKLSLLRVEAEEANGRADEAAARIRQLEYELSLKEQECMSLTHKNELLEKEIERLEVQLTEVKTAAEEESGCRNISETLQKKIQLLEEELELNDLNLRKTTDALRQMDVKTEHYERKILVLEKERDEIEAKYEEMSRKYELVKAELNEVNQQLESL</sequence>
<protein>
    <recommendedName>
        <fullName evidence="5">Tropomyosin</fullName>
    </recommendedName>
</protein>
<name>A0A0W4ZSS5_PNEC8</name>
<keyword evidence="1 2" id="KW-0175">Coiled coil</keyword>
<comment type="caution">
    <text evidence="3">The sequence shown here is derived from an EMBL/GenBank/DDBJ whole genome shotgun (WGS) entry which is preliminary data.</text>
</comment>
<dbReference type="Proteomes" id="UP000054454">
    <property type="component" value="Unassembled WGS sequence"/>
</dbReference>
<dbReference type="GO" id="GO:0044396">
    <property type="term" value="P:actin cortical patch organization"/>
    <property type="evidence" value="ECO:0007669"/>
    <property type="project" value="EnsemblFungi"/>
</dbReference>
<dbReference type="GO" id="GO:0032220">
    <property type="term" value="P:plasma membrane fusion involved in cytogamy"/>
    <property type="evidence" value="ECO:0007669"/>
    <property type="project" value="EnsemblFungi"/>
</dbReference>
<dbReference type="RefSeq" id="XP_018227504.1">
    <property type="nucleotide sequence ID" value="XM_018368655.1"/>
</dbReference>
<evidence type="ECO:0000313" key="4">
    <source>
        <dbReference type="Proteomes" id="UP000054454"/>
    </source>
</evidence>
<keyword evidence="4" id="KW-1185">Reference proteome</keyword>
<dbReference type="GO" id="GO:0003786">
    <property type="term" value="F:actin lateral binding"/>
    <property type="evidence" value="ECO:0007669"/>
    <property type="project" value="EnsemblFungi"/>
</dbReference>
<accession>A0A0W4ZSS5</accession>
<dbReference type="GO" id="GO:0030479">
    <property type="term" value="C:actin cortical patch"/>
    <property type="evidence" value="ECO:0007669"/>
    <property type="project" value="EnsemblFungi"/>
</dbReference>
<dbReference type="GO" id="GO:1990819">
    <property type="term" value="C:mating projection actin fusion focus"/>
    <property type="evidence" value="ECO:0007669"/>
    <property type="project" value="EnsemblFungi"/>
</dbReference>
<organism evidence="3 4">
    <name type="scientific">Pneumocystis carinii (strain B80)</name>
    <name type="common">Rat pneumocystis pneumonia agent</name>
    <name type="synonym">Pneumocystis carinii f. sp. carinii</name>
    <dbReference type="NCBI Taxonomy" id="1408658"/>
    <lineage>
        <taxon>Eukaryota</taxon>
        <taxon>Fungi</taxon>
        <taxon>Dikarya</taxon>
        <taxon>Ascomycota</taxon>
        <taxon>Taphrinomycotina</taxon>
        <taxon>Pneumocystomycetes</taxon>
        <taxon>Pneumocystaceae</taxon>
        <taxon>Pneumocystis</taxon>
    </lineage>
</organism>
<dbReference type="AlphaFoldDB" id="A0A0W4ZSS5"/>
<evidence type="ECO:0000256" key="2">
    <source>
        <dbReference type="SAM" id="Coils"/>
    </source>
</evidence>
<dbReference type="GO" id="GO:1902404">
    <property type="term" value="P:mitotic actomyosin contractile ring contraction"/>
    <property type="evidence" value="ECO:0007669"/>
    <property type="project" value="EnsemblFungi"/>
</dbReference>
<dbReference type="Pfam" id="PF00261">
    <property type="entry name" value="Tropomyosin"/>
    <property type="match status" value="2"/>
</dbReference>
<dbReference type="GO" id="GO:0110085">
    <property type="term" value="C:mitotic actomyosin contractile ring"/>
    <property type="evidence" value="ECO:0007669"/>
    <property type="project" value="EnsemblFungi"/>
</dbReference>
<dbReference type="GeneID" id="28934857"/>
<dbReference type="GO" id="GO:0005884">
    <property type="term" value="C:actin filament"/>
    <property type="evidence" value="ECO:0007669"/>
    <property type="project" value="EnsemblFungi"/>
</dbReference>